<keyword evidence="2" id="KW-1185">Reference proteome</keyword>
<reference evidence="1" key="1">
    <citation type="submission" date="2015-02" db="EMBL/GenBank/DDBJ databases">
        <title>A novel member of the family Ruminococcaceae isolated from human feces.</title>
        <authorList>
            <person name="Shkoporov A.N."/>
            <person name="Chaplin A.V."/>
            <person name="Motuzova O.V."/>
            <person name="Kafarskaia L.I."/>
            <person name="Khokhlova E.V."/>
            <person name="Efimov B.A."/>
        </authorList>
    </citation>
    <scope>NUCLEOTIDE SEQUENCE [LARGE SCALE GENOMIC DNA]</scope>
    <source>
        <strain evidence="1">585-1</strain>
    </source>
</reference>
<evidence type="ECO:0000313" key="2">
    <source>
        <dbReference type="Proteomes" id="UP000032483"/>
    </source>
</evidence>
<organism evidence="1 2">
    <name type="scientific">Ruthenibacterium lactatiformans</name>
    <dbReference type="NCBI Taxonomy" id="1550024"/>
    <lineage>
        <taxon>Bacteria</taxon>
        <taxon>Bacillati</taxon>
        <taxon>Bacillota</taxon>
        <taxon>Clostridia</taxon>
        <taxon>Eubacteriales</taxon>
        <taxon>Oscillospiraceae</taxon>
        <taxon>Ruthenibacterium</taxon>
    </lineage>
</organism>
<comment type="caution">
    <text evidence="1">The sequence shown here is derived from an EMBL/GenBank/DDBJ whole genome shotgun (WGS) entry which is preliminary data.</text>
</comment>
<dbReference type="Pfam" id="PF12687">
    <property type="entry name" value="DUF3801"/>
    <property type="match status" value="1"/>
</dbReference>
<dbReference type="InterPro" id="IPR024234">
    <property type="entry name" value="DUF3801"/>
</dbReference>
<sequence length="156" mass="17621">MQEEVNQKTVALSIRTTKLTGKVLAAALGKVVRALQKHHQKALTPQGRQSVKKLMNHYGGKSAMPYVGAPKDFDRIAKEFHVDYAFHKVSPGHYLLFFKANQADAITVAFQKYSAKVLNKEQDKASILGQLRKFTEQIRTQAKEKQRTREAVKDGR</sequence>
<dbReference type="GeneID" id="42857241"/>
<evidence type="ECO:0000313" key="1">
    <source>
        <dbReference type="EMBL" id="KJF39555.1"/>
    </source>
</evidence>
<dbReference type="EMBL" id="JXXK01000016">
    <property type="protein sequence ID" value="KJF39555.1"/>
    <property type="molecule type" value="Genomic_DNA"/>
</dbReference>
<protein>
    <recommendedName>
        <fullName evidence="3">PcfB family protein</fullName>
    </recommendedName>
</protein>
<dbReference type="PATRIC" id="fig|1550024.3.peg.2668"/>
<dbReference type="Proteomes" id="UP000032483">
    <property type="component" value="Unassembled WGS sequence"/>
</dbReference>
<dbReference type="AlphaFoldDB" id="A0A0D8IXV9"/>
<name>A0A0D8IXV9_9FIRM</name>
<proteinExistence type="predicted"/>
<dbReference type="RefSeq" id="WP_050005643.1">
    <property type="nucleotide sequence ID" value="NZ_JXXK01000016.1"/>
</dbReference>
<evidence type="ECO:0008006" key="3">
    <source>
        <dbReference type="Google" id="ProtNLM"/>
    </source>
</evidence>
<gene>
    <name evidence="1" type="ORF">TQ39_11705</name>
</gene>
<accession>A0A0D8IXV9</accession>